<evidence type="ECO:0000313" key="1">
    <source>
        <dbReference type="EMBL" id="MFD1880871.1"/>
    </source>
</evidence>
<gene>
    <name evidence="1" type="ORF">ACFSCT_03975</name>
</gene>
<comment type="caution">
    <text evidence="1">The sequence shown here is derived from an EMBL/GenBank/DDBJ whole genome shotgun (WGS) entry which is preliminary data.</text>
</comment>
<dbReference type="RefSeq" id="WP_379140262.1">
    <property type="nucleotide sequence ID" value="NZ_JBHUEN010000010.1"/>
</dbReference>
<keyword evidence="2" id="KW-1185">Reference proteome</keyword>
<sequence length="46" mass="4881">MNAERRRFSLEAANGVSDFSDIGFLVRVAVSVASRHGATDGVRGVC</sequence>
<reference evidence="2" key="1">
    <citation type="journal article" date="2019" name="Int. J. Syst. Evol. Microbiol.">
        <title>The Global Catalogue of Microorganisms (GCM) 10K type strain sequencing project: providing services to taxonomists for standard genome sequencing and annotation.</title>
        <authorList>
            <consortium name="The Broad Institute Genomics Platform"/>
            <consortium name="The Broad Institute Genome Sequencing Center for Infectious Disease"/>
            <person name="Wu L."/>
            <person name="Ma J."/>
        </authorList>
    </citation>
    <scope>NUCLEOTIDE SEQUENCE [LARGE SCALE GENOMIC DNA]</scope>
    <source>
        <strain evidence="2">CCUG 56029</strain>
    </source>
</reference>
<evidence type="ECO:0000313" key="2">
    <source>
        <dbReference type="Proteomes" id="UP001597213"/>
    </source>
</evidence>
<name>A0ABW4R3P8_9RHOB</name>
<dbReference type="EMBL" id="JBHUEN010000010">
    <property type="protein sequence ID" value="MFD1880871.1"/>
    <property type="molecule type" value="Genomic_DNA"/>
</dbReference>
<accession>A0ABW4R3P8</accession>
<dbReference type="Proteomes" id="UP001597213">
    <property type="component" value="Unassembled WGS sequence"/>
</dbReference>
<protein>
    <submittedName>
        <fullName evidence="1">Uncharacterized protein</fullName>
    </submittedName>
</protein>
<proteinExistence type="predicted"/>
<organism evidence="1 2">
    <name type="scientific">Paracoccus pacificus</name>
    <dbReference type="NCBI Taxonomy" id="1463598"/>
    <lineage>
        <taxon>Bacteria</taxon>
        <taxon>Pseudomonadati</taxon>
        <taxon>Pseudomonadota</taxon>
        <taxon>Alphaproteobacteria</taxon>
        <taxon>Rhodobacterales</taxon>
        <taxon>Paracoccaceae</taxon>
        <taxon>Paracoccus</taxon>
    </lineage>
</organism>